<feature type="transmembrane region" description="Helical" evidence="7">
    <location>
        <begin position="859"/>
        <end position="880"/>
    </location>
</feature>
<proteinExistence type="inferred from homology"/>
<evidence type="ECO:0000313" key="8">
    <source>
        <dbReference type="EMBL" id="PWI67026.1"/>
    </source>
</evidence>
<evidence type="ECO:0000256" key="2">
    <source>
        <dbReference type="ARBA" id="ARBA00010139"/>
    </source>
</evidence>
<feature type="transmembrane region" description="Helical" evidence="7">
    <location>
        <begin position="1056"/>
        <end position="1077"/>
    </location>
</feature>
<feature type="transmembrane region" description="Helical" evidence="7">
    <location>
        <begin position="791"/>
        <end position="810"/>
    </location>
</feature>
<keyword evidence="7" id="KW-0812">Transmembrane</keyword>
<dbReference type="SUPFAM" id="SSF51905">
    <property type="entry name" value="FAD/NAD(P)-binding domain"/>
    <property type="match status" value="2"/>
</dbReference>
<feature type="transmembrane region" description="Helical" evidence="7">
    <location>
        <begin position="1015"/>
        <end position="1036"/>
    </location>
</feature>
<feature type="compositionally biased region" description="Basic and acidic residues" evidence="6">
    <location>
        <begin position="51"/>
        <end position="63"/>
    </location>
</feature>
<feature type="region of interest" description="Disordered" evidence="6">
    <location>
        <begin position="1"/>
        <end position="68"/>
    </location>
</feature>
<evidence type="ECO:0000313" key="9">
    <source>
        <dbReference type="Proteomes" id="UP000245956"/>
    </source>
</evidence>
<dbReference type="GO" id="GO:0050661">
    <property type="term" value="F:NADP binding"/>
    <property type="evidence" value="ECO:0007669"/>
    <property type="project" value="InterPro"/>
</dbReference>
<keyword evidence="7" id="KW-1133">Transmembrane helix</keyword>
<dbReference type="PANTHER" id="PTHR42877">
    <property type="entry name" value="L-ORNITHINE N(5)-MONOOXYGENASE-RELATED"/>
    <property type="match status" value="1"/>
</dbReference>
<gene>
    <name evidence="8" type="ORF">PCL_04532</name>
</gene>
<evidence type="ECO:0000256" key="6">
    <source>
        <dbReference type="SAM" id="MobiDB-lite"/>
    </source>
</evidence>
<feature type="region of interest" description="Disordered" evidence="6">
    <location>
        <begin position="653"/>
        <end position="688"/>
    </location>
</feature>
<dbReference type="InterPro" id="IPR036188">
    <property type="entry name" value="FAD/NAD-bd_sf"/>
</dbReference>
<feature type="compositionally biased region" description="Polar residues" evidence="6">
    <location>
        <begin position="38"/>
        <end position="50"/>
    </location>
</feature>
<evidence type="ECO:0000256" key="5">
    <source>
        <dbReference type="ARBA" id="ARBA00023002"/>
    </source>
</evidence>
<dbReference type="PANTHER" id="PTHR42877:SF6">
    <property type="entry name" value="MONOOXYGENASE, PUTATIVE (AFU_ORTHOLOGUE AFUA_3G15050)-RELATED"/>
    <property type="match status" value="1"/>
</dbReference>
<dbReference type="Gene3D" id="1.20.1250.20">
    <property type="entry name" value="MFS general substrate transporter like domains"/>
    <property type="match status" value="1"/>
</dbReference>
<feature type="compositionally biased region" description="Low complexity" evidence="6">
    <location>
        <begin position="662"/>
        <end position="671"/>
    </location>
</feature>
<feature type="transmembrane region" description="Helical" evidence="7">
    <location>
        <begin position="892"/>
        <end position="912"/>
    </location>
</feature>
<feature type="transmembrane region" description="Helical" evidence="7">
    <location>
        <begin position="765"/>
        <end position="784"/>
    </location>
</feature>
<name>A0A2U3DXR1_PURLI</name>
<feature type="transmembrane region" description="Helical" evidence="7">
    <location>
        <begin position="822"/>
        <end position="847"/>
    </location>
</feature>
<dbReference type="InterPro" id="IPR036259">
    <property type="entry name" value="MFS_trans_sf"/>
</dbReference>
<dbReference type="GO" id="GO:0050660">
    <property type="term" value="F:flavin adenine dinucleotide binding"/>
    <property type="evidence" value="ECO:0007669"/>
    <property type="project" value="InterPro"/>
</dbReference>
<dbReference type="AlphaFoldDB" id="A0A2U3DXR1"/>
<evidence type="ECO:0000256" key="4">
    <source>
        <dbReference type="ARBA" id="ARBA00022827"/>
    </source>
</evidence>
<dbReference type="EMBL" id="LCWV01000021">
    <property type="protein sequence ID" value="PWI67026.1"/>
    <property type="molecule type" value="Genomic_DNA"/>
</dbReference>
<keyword evidence="3" id="KW-0285">Flavoprotein</keyword>
<protein>
    <submittedName>
        <fullName evidence="8">Uncharacterized protein</fullName>
    </submittedName>
</protein>
<evidence type="ECO:0000256" key="7">
    <source>
        <dbReference type="SAM" id="Phobius"/>
    </source>
</evidence>
<keyword evidence="4" id="KW-0274">FAD</keyword>
<keyword evidence="7" id="KW-0472">Membrane</keyword>
<evidence type="ECO:0000256" key="1">
    <source>
        <dbReference type="ARBA" id="ARBA00004141"/>
    </source>
</evidence>
<evidence type="ECO:0000256" key="3">
    <source>
        <dbReference type="ARBA" id="ARBA00022630"/>
    </source>
</evidence>
<accession>A0A2U3DXR1</accession>
<feature type="transmembrane region" description="Helical" evidence="7">
    <location>
        <begin position="950"/>
        <end position="975"/>
    </location>
</feature>
<dbReference type="InterPro" id="IPR051209">
    <property type="entry name" value="FAD-bind_Monooxygenase_sf"/>
</dbReference>
<dbReference type="Proteomes" id="UP000245956">
    <property type="component" value="Unassembled WGS sequence"/>
</dbReference>
<dbReference type="GO" id="GO:0022857">
    <property type="term" value="F:transmembrane transporter activity"/>
    <property type="evidence" value="ECO:0007669"/>
    <property type="project" value="InterPro"/>
</dbReference>
<dbReference type="SUPFAM" id="SSF103473">
    <property type="entry name" value="MFS general substrate transporter"/>
    <property type="match status" value="1"/>
</dbReference>
<dbReference type="GO" id="GO:0004499">
    <property type="term" value="F:N,N-dimethylaniline monooxygenase activity"/>
    <property type="evidence" value="ECO:0007669"/>
    <property type="project" value="InterPro"/>
</dbReference>
<sequence>MATLVADPSDVPGFTGTQAYNRPDSSKDTRSEPLPNNGARTQPEASTIIRSDSRLSNDADKPKATPHAQNSGVAIIDRFIDEPRQIRVAVIGGGLAGILAGVLLPTKVPGIKLTIFEKNADFGGTWLENVYPGVQCDIPSHVYQSTFAPKKDWSDQFASGEEIKNYWQSVARRYDVYRHAKFHHRVAAATWNAEKGKWRLDASNLETGSASSDEFDVVLTCNGRFNDWRLPQYPGISEYRGLLRHTSNWDPSFNPEGKRVAVIGNGASGIQVVANLQKVVGRLDHYARNKTWIAASWAGDDRTLEPQPIPEEQQKSFADPATYLAFRKQMEDKYWRRFEAFLRGTEENTKLKATFTDIMRKRLVKKPELLEHIIPDFSPNCRRLTPGPGYLEAITEDNVDFIQTPIKRFTATGIQTMDGVHREVDAVFCATGAKSDLVPSFPIRAGGKDLGDLWKPDGEHGFPYTYMGLATPGFPNLFFVHGPHGTGPSGTVPQSVETQLTYLAKLLRKVSREGIKSIEATSEATDDFVAYSDAFFKNTVLSDHCSSWYNGGRPGARIHGIWPGSAAHLTAVRREPRWEDWNYKYLSSTGNRFLWYFGNGWTRREADPESDMTPYLKASDDIDLRDIHESWWTVPGAMPGFDDAGTRQTLNALESKDGSGTGISSSMSSSESRLHTEFEPSASSGHDPERALLASRDCHVVQLRRNGVLVHNDSDSTTRLDERKKVKWYRSTFYNITILGLCNLSAPGIWGAMNSLGAGGAQRPYLVNTANALTFCLMVVSCWLSSALVRVIGIKGALIFGTLGYAPYAAGLYTNNRFGTEWLVILGAALCGISAGVFWMAEAAIAIAYPEPWNRGKALGFWLTFRVSGQILGGAINLGLNTDRGQAGKVSYTVFLIFIALQCLGPAVALCLTPPDKVERQDGKKVDLSILNNPWFEIKQTTRLFFTKKFLLIVLFIGQAVFAEAVFFTYLSLWFTVRARALGSFLSGIVAVIGGNILGYWLDRTRVPLKVRARSSFWTTVTLQGAWWVWATILVTRYDRTHPTHDWSSAGFGSGFAVFLFLLLGFQLNYLFLYFIIQNLSESKEEIIRYSALLRGTESAWQAVSYGLEAVPVMAHVGGVYLNFALWGLAIFPAWLVLRHFGAAGENGSGQGPYNTTPASDGDVETVKEAPAGTEKAV</sequence>
<comment type="subcellular location">
    <subcellularLocation>
        <location evidence="1">Membrane</location>
        <topology evidence="1">Multi-pass membrane protein</topology>
    </subcellularLocation>
</comment>
<comment type="caution">
    <text evidence="8">The sequence shown here is derived from an EMBL/GenBank/DDBJ whole genome shotgun (WGS) entry which is preliminary data.</text>
</comment>
<feature type="region of interest" description="Disordered" evidence="6">
    <location>
        <begin position="1149"/>
        <end position="1178"/>
    </location>
</feature>
<dbReference type="Pfam" id="PF07690">
    <property type="entry name" value="MFS_1"/>
    <property type="match status" value="1"/>
</dbReference>
<dbReference type="GO" id="GO:0016020">
    <property type="term" value="C:membrane"/>
    <property type="evidence" value="ECO:0007669"/>
    <property type="project" value="UniProtKB-SubCell"/>
</dbReference>
<dbReference type="InterPro" id="IPR011701">
    <property type="entry name" value="MFS"/>
</dbReference>
<comment type="similarity">
    <text evidence="2">Belongs to the FAD-binding monooxygenase family.</text>
</comment>
<keyword evidence="5" id="KW-0560">Oxidoreductase</keyword>
<reference evidence="8 9" key="1">
    <citation type="journal article" date="2016" name="Front. Microbiol.">
        <title>Genome and transcriptome sequences reveal the specific parasitism of the nematophagous Purpureocillium lilacinum 36-1.</title>
        <authorList>
            <person name="Xie J."/>
            <person name="Li S."/>
            <person name="Mo C."/>
            <person name="Xiao X."/>
            <person name="Peng D."/>
            <person name="Wang G."/>
            <person name="Xiao Y."/>
        </authorList>
    </citation>
    <scope>NUCLEOTIDE SEQUENCE [LARGE SCALE GENOMIC DNA]</scope>
    <source>
        <strain evidence="8 9">36-1</strain>
    </source>
</reference>
<dbReference type="Gene3D" id="3.50.50.60">
    <property type="entry name" value="FAD/NAD(P)-binding domain"/>
    <property type="match status" value="3"/>
</dbReference>
<dbReference type="InterPro" id="IPR020946">
    <property type="entry name" value="Flavin_mOase-like"/>
</dbReference>
<organism evidence="8 9">
    <name type="scientific">Purpureocillium lilacinum</name>
    <name type="common">Paecilomyces lilacinus</name>
    <dbReference type="NCBI Taxonomy" id="33203"/>
    <lineage>
        <taxon>Eukaryota</taxon>
        <taxon>Fungi</taxon>
        <taxon>Dikarya</taxon>
        <taxon>Ascomycota</taxon>
        <taxon>Pezizomycotina</taxon>
        <taxon>Sordariomycetes</taxon>
        <taxon>Hypocreomycetidae</taxon>
        <taxon>Hypocreales</taxon>
        <taxon>Ophiocordycipitaceae</taxon>
        <taxon>Purpureocillium</taxon>
    </lineage>
</organism>
<feature type="transmembrane region" description="Helical" evidence="7">
    <location>
        <begin position="981"/>
        <end position="1003"/>
    </location>
</feature>
<dbReference type="Pfam" id="PF00743">
    <property type="entry name" value="FMO-like"/>
    <property type="match status" value="1"/>
</dbReference>